<feature type="compositionally biased region" description="Low complexity" evidence="1">
    <location>
        <begin position="105"/>
        <end position="114"/>
    </location>
</feature>
<feature type="region of interest" description="Disordered" evidence="1">
    <location>
        <begin position="52"/>
        <end position="162"/>
    </location>
</feature>
<feature type="compositionally biased region" description="Basic and acidic residues" evidence="1">
    <location>
        <begin position="139"/>
        <end position="148"/>
    </location>
</feature>
<evidence type="ECO:0000313" key="3">
    <source>
        <dbReference type="Proteomes" id="UP000551878"/>
    </source>
</evidence>
<proteinExistence type="predicted"/>
<evidence type="ECO:0000313" key="2">
    <source>
        <dbReference type="EMBL" id="MBB5173653.1"/>
    </source>
</evidence>
<keyword evidence="2" id="KW-0131">Cell cycle</keyword>
<dbReference type="Proteomes" id="UP000551878">
    <property type="component" value="Unassembled WGS sequence"/>
</dbReference>
<feature type="compositionally biased region" description="Acidic residues" evidence="1">
    <location>
        <begin position="115"/>
        <end position="130"/>
    </location>
</feature>
<dbReference type="GO" id="GO:0051301">
    <property type="term" value="P:cell division"/>
    <property type="evidence" value="ECO:0007669"/>
    <property type="project" value="UniProtKB-KW"/>
</dbReference>
<dbReference type="AlphaFoldDB" id="A0A840QQQ1"/>
<sequence>MYPYGQTPYYYNQPPNPHSYHLSERIAYLESQLANLIQIAETNQQWMMTMQQHLQREHNGPQEPMTQPQDDNFAQIQQGNNNNQTVDLFEQPAPPHPAEQNTELQAEPEQGTEQQQEEPLDNNDQEEQPEAPEPGVPPAEEKLPEVYREVFIPPGANGIVRM</sequence>
<keyword evidence="2" id="KW-0132">Cell division</keyword>
<feature type="compositionally biased region" description="Polar residues" evidence="1">
    <location>
        <begin position="64"/>
        <end position="86"/>
    </location>
</feature>
<name>A0A840QQQ1_9BACI</name>
<accession>A0A840QQQ1</accession>
<evidence type="ECO:0000256" key="1">
    <source>
        <dbReference type="SAM" id="MobiDB-lite"/>
    </source>
</evidence>
<dbReference type="EMBL" id="JACHHB010000007">
    <property type="protein sequence ID" value="MBB5173653.1"/>
    <property type="molecule type" value="Genomic_DNA"/>
</dbReference>
<keyword evidence="3" id="KW-1185">Reference proteome</keyword>
<protein>
    <submittedName>
        <fullName evidence="2">FtsZ-interacting cell division protein ZipA</fullName>
    </submittedName>
</protein>
<gene>
    <name evidence="2" type="ORF">HNQ41_001842</name>
</gene>
<organism evidence="2 3">
    <name type="scientific">Texcoconibacillus texcoconensis</name>
    <dbReference type="NCBI Taxonomy" id="1095777"/>
    <lineage>
        <taxon>Bacteria</taxon>
        <taxon>Bacillati</taxon>
        <taxon>Bacillota</taxon>
        <taxon>Bacilli</taxon>
        <taxon>Bacillales</taxon>
        <taxon>Bacillaceae</taxon>
        <taxon>Texcoconibacillus</taxon>
    </lineage>
</organism>
<comment type="caution">
    <text evidence="2">The sequence shown here is derived from an EMBL/GenBank/DDBJ whole genome shotgun (WGS) entry which is preliminary data.</text>
</comment>
<reference evidence="2 3" key="1">
    <citation type="submission" date="2020-08" db="EMBL/GenBank/DDBJ databases">
        <title>Genomic Encyclopedia of Type Strains, Phase IV (KMG-IV): sequencing the most valuable type-strain genomes for metagenomic binning, comparative biology and taxonomic classification.</title>
        <authorList>
            <person name="Goeker M."/>
        </authorList>
    </citation>
    <scope>NUCLEOTIDE SEQUENCE [LARGE SCALE GENOMIC DNA]</scope>
    <source>
        <strain evidence="2 3">DSM 24696</strain>
    </source>
</reference>
<dbReference type="RefSeq" id="WP_184664095.1">
    <property type="nucleotide sequence ID" value="NZ_JACHHB010000007.1"/>
</dbReference>